<evidence type="ECO:0000313" key="11">
    <source>
        <dbReference type="Proteomes" id="UP000242496"/>
    </source>
</evidence>
<feature type="transmembrane region" description="Helical" evidence="8">
    <location>
        <begin position="136"/>
        <end position="156"/>
    </location>
</feature>
<dbReference type="InterPro" id="IPR050638">
    <property type="entry name" value="AA-Vitamin_Transporters"/>
</dbReference>
<gene>
    <name evidence="10" type="ORF">SAMN05421784_1611</name>
</gene>
<feature type="transmembrane region" description="Helical" evidence="8">
    <location>
        <begin position="80"/>
        <end position="101"/>
    </location>
</feature>
<keyword evidence="6 8" id="KW-0472">Membrane</keyword>
<reference evidence="11" key="1">
    <citation type="submission" date="2016-10" db="EMBL/GenBank/DDBJ databases">
        <authorList>
            <person name="Varghese N."/>
            <person name="Submissions S."/>
        </authorList>
    </citation>
    <scope>NUCLEOTIDE SEQUENCE [LARGE SCALE GENOMIC DNA]</scope>
    <source>
        <strain evidence="11">DSM 18168</strain>
    </source>
</reference>
<evidence type="ECO:0000256" key="6">
    <source>
        <dbReference type="ARBA" id="ARBA00023136"/>
    </source>
</evidence>
<feature type="transmembrane region" description="Helical" evidence="8">
    <location>
        <begin position="12"/>
        <end position="31"/>
    </location>
</feature>
<feature type="domain" description="EamA" evidence="9">
    <location>
        <begin position="164"/>
        <end position="302"/>
    </location>
</feature>
<keyword evidence="11" id="KW-1185">Reference proteome</keyword>
<dbReference type="SUPFAM" id="SSF103481">
    <property type="entry name" value="Multidrug resistance efflux transporter EmrE"/>
    <property type="match status" value="1"/>
</dbReference>
<keyword evidence="4 8" id="KW-0812">Transmembrane</keyword>
<organism evidence="10 11">
    <name type="scientific">Xenorhabdus koppenhoeferi</name>
    <dbReference type="NCBI Taxonomy" id="351659"/>
    <lineage>
        <taxon>Bacteria</taxon>
        <taxon>Pseudomonadati</taxon>
        <taxon>Pseudomonadota</taxon>
        <taxon>Gammaproteobacteria</taxon>
        <taxon>Enterobacterales</taxon>
        <taxon>Morganellaceae</taxon>
        <taxon>Xenorhabdus</taxon>
    </lineage>
</organism>
<evidence type="ECO:0000259" key="9">
    <source>
        <dbReference type="Pfam" id="PF00892"/>
    </source>
</evidence>
<feature type="transmembrane region" description="Helical" evidence="8">
    <location>
        <begin position="286"/>
        <end position="304"/>
    </location>
</feature>
<dbReference type="PANTHER" id="PTHR32322:SF18">
    <property type="entry name" value="S-ADENOSYLMETHIONINE_S-ADENOSYLHOMOCYSTEINE TRANSPORTER"/>
    <property type="match status" value="1"/>
</dbReference>
<dbReference type="PANTHER" id="PTHR32322">
    <property type="entry name" value="INNER MEMBRANE TRANSPORTER"/>
    <property type="match status" value="1"/>
</dbReference>
<evidence type="ECO:0000256" key="5">
    <source>
        <dbReference type="ARBA" id="ARBA00022989"/>
    </source>
</evidence>
<comment type="similarity">
    <text evidence="2">Belongs to the drug/metabolite transporter (DMT) superfamily. 10 TMS drug/metabolite exporter (DME) (TC 2.A.7.3) family.</text>
</comment>
<dbReference type="InterPro" id="IPR000620">
    <property type="entry name" value="EamA_dom"/>
</dbReference>
<keyword evidence="3" id="KW-1003">Cell membrane</keyword>
<dbReference type="STRING" id="351659.SAMN05421784_1611"/>
<dbReference type="AlphaFoldDB" id="A0A1I7KGN8"/>
<evidence type="ECO:0000313" key="10">
    <source>
        <dbReference type="EMBL" id="SFU96514.1"/>
    </source>
</evidence>
<evidence type="ECO:0000256" key="2">
    <source>
        <dbReference type="ARBA" id="ARBA00009853"/>
    </source>
</evidence>
<evidence type="ECO:0000256" key="8">
    <source>
        <dbReference type="SAM" id="Phobius"/>
    </source>
</evidence>
<sequence>MQVNNKLSANFYGLFSGVFWGLSGVLLALLLKDNTLASCFLIPIIIACLNDLISFVYMFFYLLYQKKHQEILSILKNKNYLIITIAAIFGGPMGMSFYILAIKYIGIGYTATISALYPAIGTLISFFLLKDRIHRIGLLGLLLSIICTMILGYSASTQVVSGWIGFLFAFLCALGWGSEVVISSYGMNKNIPSDIAYFIRQLSSSLGYIILIVVFVHSFPSVLHILSDIKLTTLLLTTSLMATISYLFYYRAIESLLPIRAMALNITYSVWAVVFAYLIIDEPISINLLLICTGVSVGSFLTAVNPHNINKLVFFLK</sequence>
<name>A0A1I7KGN8_9GAMM</name>
<evidence type="ECO:0000256" key="3">
    <source>
        <dbReference type="ARBA" id="ARBA00022475"/>
    </source>
</evidence>
<feature type="transmembrane region" description="Helical" evidence="8">
    <location>
        <begin position="206"/>
        <end position="226"/>
    </location>
</feature>
<feature type="transmembrane region" description="Helical" evidence="8">
    <location>
        <begin position="162"/>
        <end position="185"/>
    </location>
</feature>
<protein>
    <recommendedName>
        <fullName evidence="7">Threonine/homoserine exporter RhtA</fullName>
    </recommendedName>
</protein>
<feature type="transmembrane region" description="Helical" evidence="8">
    <location>
        <begin position="37"/>
        <end position="60"/>
    </location>
</feature>
<dbReference type="Pfam" id="PF00892">
    <property type="entry name" value="EamA"/>
    <property type="match status" value="2"/>
</dbReference>
<comment type="subcellular location">
    <subcellularLocation>
        <location evidence="1">Cell membrane</location>
        <topology evidence="1">Multi-pass membrane protein</topology>
    </subcellularLocation>
</comment>
<dbReference type="EMBL" id="FPBJ01000061">
    <property type="protein sequence ID" value="SFU96514.1"/>
    <property type="molecule type" value="Genomic_DNA"/>
</dbReference>
<accession>A0A1I7KGN8</accession>
<feature type="transmembrane region" description="Helical" evidence="8">
    <location>
        <begin position="262"/>
        <end position="280"/>
    </location>
</feature>
<dbReference type="GO" id="GO:0005886">
    <property type="term" value="C:plasma membrane"/>
    <property type="evidence" value="ECO:0007669"/>
    <property type="project" value="UniProtKB-SubCell"/>
</dbReference>
<dbReference type="Proteomes" id="UP000242496">
    <property type="component" value="Unassembled WGS sequence"/>
</dbReference>
<evidence type="ECO:0000256" key="4">
    <source>
        <dbReference type="ARBA" id="ARBA00022692"/>
    </source>
</evidence>
<keyword evidence="5 8" id="KW-1133">Transmembrane helix</keyword>
<proteinExistence type="inferred from homology"/>
<dbReference type="InterPro" id="IPR037185">
    <property type="entry name" value="EmrE-like"/>
</dbReference>
<feature type="transmembrane region" description="Helical" evidence="8">
    <location>
        <begin position="107"/>
        <end position="129"/>
    </location>
</feature>
<evidence type="ECO:0000256" key="1">
    <source>
        <dbReference type="ARBA" id="ARBA00004651"/>
    </source>
</evidence>
<feature type="transmembrane region" description="Helical" evidence="8">
    <location>
        <begin position="232"/>
        <end position="250"/>
    </location>
</feature>
<evidence type="ECO:0000256" key="7">
    <source>
        <dbReference type="ARBA" id="ARBA00040595"/>
    </source>
</evidence>
<feature type="domain" description="EamA" evidence="9">
    <location>
        <begin position="9"/>
        <end position="151"/>
    </location>
</feature>
<dbReference type="RefSeq" id="WP_245759096.1">
    <property type="nucleotide sequence ID" value="NZ_CAWRBG010000069.1"/>
</dbReference>